<dbReference type="EMBL" id="JX183733">
    <property type="protein sequence ID" value="AFQ20098.1"/>
    <property type="molecule type" value="Genomic_DNA"/>
</dbReference>
<sequence length="212" mass="23380">MVIILSRFLMIINYMIINGKKLPNYRLFLARILTTGHRCRKTTHNLITITKIVLHRSSTRFIVVHVEHLTKVHGSTKRSSISGEIEHNSVGVILGLDIFIHPHLPDYVHGLNTEPLPCAVGKTTATCNVRDAYDLTSVGYVMSLFVRLDLTWALASAWGIWALVHSVHFGLSITGPVRPCFLSICDEDSGDRGTADSGSVVAQPASYFRGGS</sequence>
<dbReference type="Pfam" id="PF04807">
    <property type="entry name" value="Gemini_AC4_5"/>
    <property type="match status" value="1"/>
</dbReference>
<feature type="domain" description="Geminivirus AC4/5 conserved" evidence="2">
    <location>
        <begin position="138"/>
        <end position="180"/>
    </location>
</feature>
<feature type="domain" description="Geminivirus AC4/5 conserved" evidence="1">
    <location>
        <begin position="51"/>
        <end position="82"/>
    </location>
</feature>
<dbReference type="InterPro" id="IPR006892">
    <property type="entry name" value="Gemini_AC4_5_cons_dom_1"/>
</dbReference>
<dbReference type="InterPro" id="IPR013671">
    <property type="entry name" value="Gemini_AC4/5_cons-dom"/>
</dbReference>
<evidence type="ECO:0000259" key="2">
    <source>
        <dbReference type="Pfam" id="PF08464"/>
    </source>
</evidence>
<gene>
    <name evidence="3" type="primary">AC5</name>
</gene>
<protein>
    <submittedName>
        <fullName evidence="3">AC5 protein</fullName>
    </submittedName>
</protein>
<name>J7HUS9_9GEMI</name>
<accession>J7HUS9</accession>
<evidence type="ECO:0000259" key="1">
    <source>
        <dbReference type="Pfam" id="PF04807"/>
    </source>
</evidence>
<evidence type="ECO:0000313" key="3">
    <source>
        <dbReference type="EMBL" id="AFQ20098.1"/>
    </source>
</evidence>
<organism evidence="3">
    <name type="scientific">Pouzolzia golden mosaic virus</name>
    <dbReference type="NCBI Taxonomy" id="1225069"/>
    <lineage>
        <taxon>Viruses</taxon>
        <taxon>Monodnaviria</taxon>
        <taxon>Shotokuvirae</taxon>
        <taxon>Cressdnaviricota</taxon>
        <taxon>Repensiviricetes</taxon>
        <taxon>Geplafuvirales</taxon>
        <taxon>Geminiviridae</taxon>
        <taxon>Begomovirus</taxon>
        <taxon>Begomovirus pouzolziae</taxon>
    </lineage>
</organism>
<dbReference type="Pfam" id="PF08464">
    <property type="entry name" value="Gemini_AC4_5_2"/>
    <property type="match status" value="1"/>
</dbReference>
<reference evidence="3" key="1">
    <citation type="submission" date="2012-06" db="EMBL/GenBank/DDBJ databases">
        <title>Molecular characterization of a distinct begomovirus infecting Pouzolzia zeylanica in Guangxi, China.</title>
        <authorList>
            <person name="Tang Y.F."/>
            <person name="He Z.F."/>
        </authorList>
    </citation>
    <scope>NUCLEOTIDE SEQUENCE</scope>
    <source>
        <strain evidence="3">TY02</strain>
    </source>
</reference>
<proteinExistence type="predicted"/>